<reference evidence="2 3" key="1">
    <citation type="submission" date="2013-05" db="EMBL/GenBank/DDBJ databases">
        <title>Genome assembly of Chondromyces apiculatus DSM 436.</title>
        <authorList>
            <person name="Sharma G."/>
            <person name="Khatri I."/>
            <person name="Kaur C."/>
            <person name="Mayilraj S."/>
            <person name="Subramanian S."/>
        </authorList>
    </citation>
    <scope>NUCLEOTIDE SEQUENCE [LARGE SCALE GENOMIC DNA]</scope>
    <source>
        <strain evidence="2 3">DSM 436</strain>
    </source>
</reference>
<organism evidence="2 3">
    <name type="scientific">Chondromyces apiculatus DSM 436</name>
    <dbReference type="NCBI Taxonomy" id="1192034"/>
    <lineage>
        <taxon>Bacteria</taxon>
        <taxon>Pseudomonadati</taxon>
        <taxon>Myxococcota</taxon>
        <taxon>Polyangia</taxon>
        <taxon>Polyangiales</taxon>
        <taxon>Polyangiaceae</taxon>
        <taxon>Chondromyces</taxon>
    </lineage>
</organism>
<evidence type="ECO:0000313" key="3">
    <source>
        <dbReference type="Proteomes" id="UP000019678"/>
    </source>
</evidence>
<protein>
    <submittedName>
        <fullName evidence="2">Uncharacterized protein</fullName>
    </submittedName>
</protein>
<proteinExistence type="predicted"/>
<sequence>MSTAVHGSGGAGGSREPRAPGAAGQALGDFPLDEVRDLLGVVRAVYAAARERGAGRGELARISKVGQELGRALDLAEASRRDRAAGEAAKCCLEEALASAAGLVDPLTPAAPIVQAARQRVAAPRVSVRRKPDQR</sequence>
<name>A0A017T543_9BACT</name>
<gene>
    <name evidence="2" type="ORF">CAP_4780</name>
</gene>
<dbReference type="RefSeq" id="WP_231511636.1">
    <property type="nucleotide sequence ID" value="NZ_ASRX01000038.1"/>
</dbReference>
<accession>A0A017T543</accession>
<dbReference type="EMBL" id="ASRX01000038">
    <property type="protein sequence ID" value="EYF04097.1"/>
    <property type="molecule type" value="Genomic_DNA"/>
</dbReference>
<keyword evidence="3" id="KW-1185">Reference proteome</keyword>
<feature type="region of interest" description="Disordered" evidence="1">
    <location>
        <begin position="1"/>
        <end position="28"/>
    </location>
</feature>
<evidence type="ECO:0000256" key="1">
    <source>
        <dbReference type="SAM" id="MobiDB-lite"/>
    </source>
</evidence>
<evidence type="ECO:0000313" key="2">
    <source>
        <dbReference type="EMBL" id="EYF04097.1"/>
    </source>
</evidence>
<dbReference type="Proteomes" id="UP000019678">
    <property type="component" value="Unassembled WGS sequence"/>
</dbReference>
<dbReference type="AlphaFoldDB" id="A0A017T543"/>
<comment type="caution">
    <text evidence="2">The sequence shown here is derived from an EMBL/GenBank/DDBJ whole genome shotgun (WGS) entry which is preliminary data.</text>
</comment>